<feature type="non-terminal residue" evidence="11">
    <location>
        <position position="1391"/>
    </location>
</feature>
<feature type="compositionally biased region" description="Basic residues" evidence="10">
    <location>
        <begin position="1250"/>
        <end position="1281"/>
    </location>
</feature>
<feature type="compositionally biased region" description="Basic and acidic residues" evidence="10">
    <location>
        <begin position="678"/>
        <end position="691"/>
    </location>
</feature>
<evidence type="ECO:0000256" key="8">
    <source>
        <dbReference type="ARBA" id="ARBA00023242"/>
    </source>
</evidence>
<organism evidence="11 12">
    <name type="scientific">Brenthis ino</name>
    <name type="common">lesser marbled fritillary</name>
    <dbReference type="NCBI Taxonomy" id="405034"/>
    <lineage>
        <taxon>Eukaryota</taxon>
        <taxon>Metazoa</taxon>
        <taxon>Ecdysozoa</taxon>
        <taxon>Arthropoda</taxon>
        <taxon>Hexapoda</taxon>
        <taxon>Insecta</taxon>
        <taxon>Pterygota</taxon>
        <taxon>Neoptera</taxon>
        <taxon>Endopterygota</taxon>
        <taxon>Lepidoptera</taxon>
        <taxon>Glossata</taxon>
        <taxon>Ditrysia</taxon>
        <taxon>Papilionoidea</taxon>
        <taxon>Nymphalidae</taxon>
        <taxon>Heliconiinae</taxon>
        <taxon>Argynnini</taxon>
        <taxon>Brenthis</taxon>
    </lineage>
</organism>
<evidence type="ECO:0000256" key="4">
    <source>
        <dbReference type="ARBA" id="ARBA00022771"/>
    </source>
</evidence>
<keyword evidence="5" id="KW-0862">Zinc</keyword>
<dbReference type="GO" id="GO:0005634">
    <property type="term" value="C:nucleus"/>
    <property type="evidence" value="ECO:0007669"/>
    <property type="project" value="UniProtKB-SubCell"/>
</dbReference>
<evidence type="ECO:0000256" key="2">
    <source>
        <dbReference type="ARBA" id="ARBA00022723"/>
    </source>
</evidence>
<dbReference type="CDD" id="cd20101">
    <property type="entry name" value="MBT_L3MBTL1-like_rpt1"/>
    <property type="match status" value="1"/>
</dbReference>
<dbReference type="PROSITE" id="PS51079">
    <property type="entry name" value="MBT"/>
    <property type="match status" value="3"/>
</dbReference>
<name>A0A8J9VUD0_9NEOP</name>
<evidence type="ECO:0000256" key="5">
    <source>
        <dbReference type="ARBA" id="ARBA00022833"/>
    </source>
</evidence>
<dbReference type="PANTHER" id="PTHR12247:SF131">
    <property type="entry name" value="LD05287P"/>
    <property type="match status" value="1"/>
</dbReference>
<keyword evidence="8" id="KW-0539">Nucleus</keyword>
<accession>A0A8J9VUD0</accession>
<feature type="region of interest" description="Disordered" evidence="10">
    <location>
        <begin position="664"/>
        <end position="691"/>
    </location>
</feature>
<evidence type="ECO:0000313" key="11">
    <source>
        <dbReference type="EMBL" id="CAH0718692.1"/>
    </source>
</evidence>
<dbReference type="CDD" id="cd20102">
    <property type="entry name" value="MBT_L3MBTL1-like_rpt2"/>
    <property type="match status" value="1"/>
</dbReference>
<dbReference type="EMBL" id="OV170233">
    <property type="protein sequence ID" value="CAH0718692.1"/>
    <property type="molecule type" value="Genomic_DNA"/>
</dbReference>
<dbReference type="CDD" id="cd20103">
    <property type="entry name" value="MBT_L3MBTL1-like_rpt3"/>
    <property type="match status" value="1"/>
</dbReference>
<evidence type="ECO:0000256" key="10">
    <source>
        <dbReference type="SAM" id="MobiDB-lite"/>
    </source>
</evidence>
<reference evidence="11" key="1">
    <citation type="submission" date="2021-12" db="EMBL/GenBank/DDBJ databases">
        <authorList>
            <person name="Martin H S."/>
        </authorList>
    </citation>
    <scope>NUCLEOTIDE SEQUENCE</scope>
</reference>
<dbReference type="GO" id="GO:0042393">
    <property type="term" value="F:histone binding"/>
    <property type="evidence" value="ECO:0007669"/>
    <property type="project" value="TreeGrafter"/>
</dbReference>
<dbReference type="GO" id="GO:0045892">
    <property type="term" value="P:negative regulation of DNA-templated transcription"/>
    <property type="evidence" value="ECO:0007669"/>
    <property type="project" value="TreeGrafter"/>
</dbReference>
<evidence type="ECO:0000313" key="12">
    <source>
        <dbReference type="Proteomes" id="UP000838878"/>
    </source>
</evidence>
<keyword evidence="2" id="KW-0479">Metal-binding</keyword>
<dbReference type="Gene3D" id="2.30.30.140">
    <property type="match status" value="3"/>
</dbReference>
<dbReference type="OrthoDB" id="8188861at2759"/>
<proteinExistence type="predicted"/>
<feature type="region of interest" description="Disordered" evidence="10">
    <location>
        <begin position="1173"/>
        <end position="1302"/>
    </location>
</feature>
<dbReference type="GO" id="GO:0008270">
    <property type="term" value="F:zinc ion binding"/>
    <property type="evidence" value="ECO:0007669"/>
    <property type="project" value="UniProtKB-KW"/>
</dbReference>
<feature type="repeat" description="MBT" evidence="9">
    <location>
        <begin position="1019"/>
        <end position="1114"/>
    </location>
</feature>
<dbReference type="InterPro" id="IPR002515">
    <property type="entry name" value="Znf_C2H2C"/>
</dbReference>
<feature type="repeat" description="MBT" evidence="9">
    <location>
        <begin position="911"/>
        <end position="1010"/>
    </location>
</feature>
<evidence type="ECO:0000256" key="9">
    <source>
        <dbReference type="PROSITE-ProRule" id="PRU00459"/>
    </source>
</evidence>
<dbReference type="PANTHER" id="PTHR12247">
    <property type="entry name" value="POLYCOMB GROUP PROTEIN"/>
    <property type="match status" value="1"/>
</dbReference>
<evidence type="ECO:0000256" key="3">
    <source>
        <dbReference type="ARBA" id="ARBA00022737"/>
    </source>
</evidence>
<evidence type="ECO:0008006" key="13">
    <source>
        <dbReference type="Google" id="ProtNLM"/>
    </source>
</evidence>
<feature type="compositionally biased region" description="Basic and acidic residues" evidence="10">
    <location>
        <begin position="1229"/>
        <end position="1246"/>
    </location>
</feature>
<keyword evidence="6" id="KW-0805">Transcription regulation</keyword>
<comment type="subcellular location">
    <subcellularLocation>
        <location evidence="1">Nucleus</location>
    </subcellularLocation>
</comment>
<dbReference type="InterPro" id="IPR004092">
    <property type="entry name" value="Mbt"/>
</dbReference>
<sequence length="1391" mass="153282">MERQQCNSLQNFDDPKTEILKKRLLKAASNSASTNLSHSNSQHNVLLNSLRAPIPSSMIMSSVQAPQSSMPITHNLVTHSIAPVKIHANNSPYPLQLSTVHVPVQIPGSTSNINVPVQLSGGASSVPLQIAPLLPDSVKMNNPTSVSQVQVGSNSAVVQLPNSSNNSIQLSLPNSTNTGVQLRGGPRPMPHVVYIQTPTGLKPVSSTDVISQASTSGNPPQIIVRRPVTSNPNIHLISNVGSKPNIAPKISTQNKSILAPTNTAQPIVIQKPKCNDKMMVPVSIAPAGKQAIYLSSVKKPNPKNISENQSILISSNQSNVNSNNQKLFLTPMSMPKMQHTQNTKFILPVTLPATMASKGPIINLQISNGQIQNDPQGNITVMRDTMEASDMPPLQPLAKIMPVNGKDCVPHSPKGEKSFALSIPGSRAEPTGEQGEYTLSIPETNASMNDDIYTVSIADEEGGLTREKFTLAIPEKGKSLLTKNLIDRNDLGPVTIAAPAILRRSNSDNSDRKMANANIKRRISLCTESMSNKNLKFTLPQPKIISKSEDHIDGDGNDDHRVPSLFCDEKLDKDLEAKVIMGDSDVEEYKEKLQIEIKPDILYYPNNENFPLKNESKNPESTTEESLPGLIWHNGVAQLRGSNLQFKTNEFGLIDLIEQPNQNAIGNPSTKYHTPLKQRMERSRDKKPTSPEDLYRCDGCGCHGMAAEFITPNFCSVTCQNEVQKVTQKKKDKERAELAKKRNKVKKLLMRKQHSDTDLLKDGKDDKVPLKHYDSAEVQISEALLLKMSEDMIENEKYPWMCGKNGFSWMRYLDVCKAKAAPVKLFKDPFPYNKNGFKVGMRLEAIDPQHPSMFCVVSVAEVQGYRMRLHFDEYPDIYDFWVNADSIDIFPPGWCEKNNRTLKPPAGYDSFSWPLYLKQIRAIAAPRQLFPHITTAILKPNNFRVGMKLEAEDRQNELICVATVASMLDNRLLVTFDSWDDMYDYWVDPTSPYIHPVGWAEENGVGLTPPNYYKDPDTFSWENYLSETMSTAAPPRAFKTRPPAGFKPGMKLEVVDPRVPFLIRVATISAIKGHQVRVSFDGWPDELACWLDDDSPDIHPVGWCLKTGHPLEPPLTAEELRISGPCGVGGCRGLGSVRGGALKQHGAASACPYRAPPPPPPDRLAPERAMHRIPVKPKTISTNTPNEVPKEKLPRGRPPKHKRVEEVAKNESVSDDESLSSSGGKRWRGSSEDNRAVRPASRRDATTHNSPHHSSTHLSPHHSSHQSPHHSSIHQSPHHSLTHQSSVHHSPARHSPTLAHQLPHPPRALIARHMADLALPSDPGTWTQKDVAALLSRIAGAAVGAAAAAARLSGAELVMASCEELVQCLRLRLGPAVKVYATVRHLRDSLS</sequence>
<dbReference type="SMART" id="SM00561">
    <property type="entry name" value="MBT"/>
    <property type="match status" value="3"/>
</dbReference>
<dbReference type="Proteomes" id="UP000838878">
    <property type="component" value="Chromosome 13"/>
</dbReference>
<keyword evidence="12" id="KW-1185">Reference proteome</keyword>
<dbReference type="SUPFAM" id="SSF63748">
    <property type="entry name" value="Tudor/PWWP/MBT"/>
    <property type="match status" value="3"/>
</dbReference>
<keyword evidence="3" id="KW-0677">Repeat</keyword>
<dbReference type="InterPro" id="IPR013761">
    <property type="entry name" value="SAM/pointed_sf"/>
</dbReference>
<protein>
    <recommendedName>
        <fullName evidence="13">Lethal(3)malignant brain tumor-like protein 3</fullName>
    </recommendedName>
</protein>
<evidence type="ECO:0000256" key="1">
    <source>
        <dbReference type="ARBA" id="ARBA00004123"/>
    </source>
</evidence>
<dbReference type="InterPro" id="IPR050548">
    <property type="entry name" value="PcG_chromatin_remod_factors"/>
</dbReference>
<evidence type="ECO:0000256" key="6">
    <source>
        <dbReference type="ARBA" id="ARBA00023015"/>
    </source>
</evidence>
<keyword evidence="7" id="KW-0804">Transcription</keyword>
<feature type="repeat" description="MBT" evidence="9">
    <location>
        <begin position="807"/>
        <end position="905"/>
    </location>
</feature>
<dbReference type="Pfam" id="PF02820">
    <property type="entry name" value="MBT"/>
    <property type="match status" value="3"/>
</dbReference>
<dbReference type="GO" id="GO:0003682">
    <property type="term" value="F:chromatin binding"/>
    <property type="evidence" value="ECO:0007669"/>
    <property type="project" value="TreeGrafter"/>
</dbReference>
<gene>
    <name evidence="11" type="ORF">BINO364_LOCUS5130</name>
</gene>
<dbReference type="PROSITE" id="PS51802">
    <property type="entry name" value="ZF_CCHHC"/>
    <property type="match status" value="1"/>
</dbReference>
<keyword evidence="4" id="KW-0863">Zinc-finger</keyword>
<dbReference type="Gene3D" id="1.10.150.50">
    <property type="entry name" value="Transcription Factor, Ets-1"/>
    <property type="match status" value="1"/>
</dbReference>
<evidence type="ECO:0000256" key="7">
    <source>
        <dbReference type="ARBA" id="ARBA00023163"/>
    </source>
</evidence>